<dbReference type="AlphaFoldDB" id="A0A016VV84"/>
<name>A0A016VV84_9BILA</name>
<protein>
    <submittedName>
        <fullName evidence="1">Uncharacterized protein</fullName>
    </submittedName>
</protein>
<comment type="caution">
    <text evidence="1">The sequence shown here is derived from an EMBL/GenBank/DDBJ whole genome shotgun (WGS) entry which is preliminary data.</text>
</comment>
<keyword evidence="2" id="KW-1185">Reference proteome</keyword>
<evidence type="ECO:0000313" key="1">
    <source>
        <dbReference type="EMBL" id="EYC30653.1"/>
    </source>
</evidence>
<accession>A0A016VV84</accession>
<dbReference type="Proteomes" id="UP000024635">
    <property type="component" value="Unassembled WGS sequence"/>
</dbReference>
<reference evidence="2" key="1">
    <citation type="journal article" date="2015" name="Nat. Genet.">
        <title>The genome and transcriptome of the zoonotic hookworm Ancylostoma ceylanicum identify infection-specific gene families.</title>
        <authorList>
            <person name="Schwarz E.M."/>
            <person name="Hu Y."/>
            <person name="Antoshechkin I."/>
            <person name="Miller M.M."/>
            <person name="Sternberg P.W."/>
            <person name="Aroian R.V."/>
        </authorList>
    </citation>
    <scope>NUCLEOTIDE SEQUENCE</scope>
    <source>
        <strain evidence="2">HY135</strain>
    </source>
</reference>
<sequence length="75" mass="8867">MEEELVQTVNDSQFFKYFRNKNEIAENQLTAVHRRIIARLAKLEQQPVVGNVVRGQFRRQVKLQGRILTAQTVKW</sequence>
<gene>
    <name evidence="1" type="primary">Acey_s0004.g1699</name>
    <name evidence="1" type="ORF">Y032_0004g1699</name>
</gene>
<evidence type="ECO:0000313" key="2">
    <source>
        <dbReference type="Proteomes" id="UP000024635"/>
    </source>
</evidence>
<organism evidence="1 2">
    <name type="scientific">Ancylostoma ceylanicum</name>
    <dbReference type="NCBI Taxonomy" id="53326"/>
    <lineage>
        <taxon>Eukaryota</taxon>
        <taxon>Metazoa</taxon>
        <taxon>Ecdysozoa</taxon>
        <taxon>Nematoda</taxon>
        <taxon>Chromadorea</taxon>
        <taxon>Rhabditida</taxon>
        <taxon>Rhabditina</taxon>
        <taxon>Rhabditomorpha</taxon>
        <taxon>Strongyloidea</taxon>
        <taxon>Ancylostomatidae</taxon>
        <taxon>Ancylostomatinae</taxon>
        <taxon>Ancylostoma</taxon>
    </lineage>
</organism>
<proteinExistence type="predicted"/>
<dbReference type="EMBL" id="JARK01001340">
    <property type="protein sequence ID" value="EYC30653.1"/>
    <property type="molecule type" value="Genomic_DNA"/>
</dbReference>